<evidence type="ECO:0000313" key="3">
    <source>
        <dbReference type="Proteomes" id="UP000273643"/>
    </source>
</evidence>
<dbReference type="Proteomes" id="UP000273643">
    <property type="component" value="Unassembled WGS sequence"/>
</dbReference>
<dbReference type="EMBL" id="RJUK01000002">
    <property type="protein sequence ID" value="ROQ18582.1"/>
    <property type="molecule type" value="Genomic_DNA"/>
</dbReference>
<proteinExistence type="predicted"/>
<dbReference type="InterPro" id="IPR050312">
    <property type="entry name" value="IolE/XylAMocC-like"/>
</dbReference>
<accession>A0A3N1NIR0</accession>
<gene>
    <name evidence="2" type="ORF">EDC38_2810</name>
</gene>
<dbReference type="Gene3D" id="3.20.20.150">
    <property type="entry name" value="Divalent-metal-dependent TIM barrel enzymes"/>
    <property type="match status" value="1"/>
</dbReference>
<evidence type="ECO:0000259" key="1">
    <source>
        <dbReference type="Pfam" id="PF01261"/>
    </source>
</evidence>
<sequence length="277" mass="30723">MMHLSLCTISFRHQLVSLPELATFAAGAGLDGIELWAAHARGLKHQPALNGDWLEAMGLGVSMLSDYLPFAGPYPQGREKLRELCTLARHWNTRKIRVFAGKKASAECTAADWHALVCRLRDYCLRAEEAGMTLLLETHPNTGADTTEATGELLAAVDHPALKVNLDVLHIWEAGEDPVRAWRTLAPQVQHLHLKNIRHRQYLPEFAPDNVYSAAGSRAGMVPLFEGACDFAHFLNSLPDGRVHSASLEWFGPAPFEVIARDSQQILRLQTERLCHA</sequence>
<name>A0A3N1NIR0_9GAMM</name>
<dbReference type="RefSeq" id="WP_211331140.1">
    <property type="nucleotide sequence ID" value="NZ_JBHYFO010000019.1"/>
</dbReference>
<feature type="domain" description="Xylose isomerase-like TIM barrel" evidence="1">
    <location>
        <begin position="24"/>
        <end position="268"/>
    </location>
</feature>
<dbReference type="PANTHER" id="PTHR12110:SF21">
    <property type="entry name" value="XYLOSE ISOMERASE-LIKE TIM BARREL DOMAIN-CONTAINING PROTEIN"/>
    <property type="match status" value="1"/>
</dbReference>
<protein>
    <submittedName>
        <fullName evidence="2">3-dehydroshikimate dehydratase</fullName>
    </submittedName>
</protein>
<evidence type="ECO:0000313" key="2">
    <source>
        <dbReference type="EMBL" id="ROQ18582.1"/>
    </source>
</evidence>
<organism evidence="2 3">
    <name type="scientific">Marinimicrobium koreense</name>
    <dbReference type="NCBI Taxonomy" id="306545"/>
    <lineage>
        <taxon>Bacteria</taxon>
        <taxon>Pseudomonadati</taxon>
        <taxon>Pseudomonadota</taxon>
        <taxon>Gammaproteobacteria</taxon>
        <taxon>Cellvibrionales</taxon>
        <taxon>Cellvibrionaceae</taxon>
        <taxon>Marinimicrobium</taxon>
    </lineage>
</organism>
<reference evidence="2 3" key="1">
    <citation type="submission" date="2018-11" db="EMBL/GenBank/DDBJ databases">
        <title>Genomic Encyclopedia of Type Strains, Phase IV (KMG-IV): sequencing the most valuable type-strain genomes for metagenomic binning, comparative biology and taxonomic classification.</title>
        <authorList>
            <person name="Goeker M."/>
        </authorList>
    </citation>
    <scope>NUCLEOTIDE SEQUENCE [LARGE SCALE GENOMIC DNA]</scope>
    <source>
        <strain evidence="2 3">DSM 16974</strain>
    </source>
</reference>
<dbReference type="InterPro" id="IPR036237">
    <property type="entry name" value="Xyl_isomerase-like_sf"/>
</dbReference>
<dbReference type="AlphaFoldDB" id="A0A3N1NIR0"/>
<dbReference type="Pfam" id="PF01261">
    <property type="entry name" value="AP_endonuc_2"/>
    <property type="match status" value="1"/>
</dbReference>
<dbReference type="InterPro" id="IPR013022">
    <property type="entry name" value="Xyl_isomerase-like_TIM-brl"/>
</dbReference>
<comment type="caution">
    <text evidence="2">The sequence shown here is derived from an EMBL/GenBank/DDBJ whole genome shotgun (WGS) entry which is preliminary data.</text>
</comment>
<dbReference type="PANTHER" id="PTHR12110">
    <property type="entry name" value="HYDROXYPYRUVATE ISOMERASE"/>
    <property type="match status" value="1"/>
</dbReference>
<keyword evidence="3" id="KW-1185">Reference proteome</keyword>
<dbReference type="SUPFAM" id="SSF51658">
    <property type="entry name" value="Xylose isomerase-like"/>
    <property type="match status" value="1"/>
</dbReference>